<keyword evidence="4" id="KW-1185">Reference proteome</keyword>
<comment type="similarity">
    <text evidence="1">Belongs to the polysaccharide synthase family.</text>
</comment>
<name>A0A1E7Q861_9GAMM</name>
<dbReference type="Pfam" id="PF02719">
    <property type="entry name" value="Polysacc_synt_2"/>
    <property type="match status" value="1"/>
</dbReference>
<dbReference type="InterPro" id="IPR051203">
    <property type="entry name" value="Polysaccharide_Synthase-Rel"/>
</dbReference>
<dbReference type="Gene3D" id="3.40.50.720">
    <property type="entry name" value="NAD(P)-binding Rossmann-like Domain"/>
    <property type="match status" value="1"/>
</dbReference>
<dbReference type="NCBIfam" id="TIGR03589">
    <property type="entry name" value="PseB"/>
    <property type="match status" value="1"/>
</dbReference>
<dbReference type="OrthoDB" id="9803111at2"/>
<feature type="domain" description="Polysaccharide biosynthesis protein CapD-like" evidence="2">
    <location>
        <begin position="7"/>
        <end position="279"/>
    </location>
</feature>
<organism evidence="3 4">
    <name type="scientific">Rheinheimera salexigens</name>
    <dbReference type="NCBI Taxonomy" id="1628148"/>
    <lineage>
        <taxon>Bacteria</taxon>
        <taxon>Pseudomonadati</taxon>
        <taxon>Pseudomonadota</taxon>
        <taxon>Gammaproteobacteria</taxon>
        <taxon>Chromatiales</taxon>
        <taxon>Chromatiaceae</taxon>
        <taxon>Rheinheimera</taxon>
    </lineage>
</organism>
<evidence type="ECO:0000259" key="2">
    <source>
        <dbReference type="Pfam" id="PF02719"/>
    </source>
</evidence>
<sequence length="333" mass="37316">MFNGKTILITGGTGSFGHKYTATLLARYKPKKIIIFSRDELKQYEMQQQFNQSCMRYFIGDVRDEQRLIRAMHGVDYVIHAAALKQVPAAEYNPMECIKTNINGAEHVINAAIDNNVEKVIALSTDKAANPVNLYGATKLASDKLFVAANNMAGGSRTRFSVVRYGNVVGSRGSVVPFFQQLQAKGSDHIPITHIDMTRFWISLQQGVDFVLKNFERMLGGEIFVPKIPSIRIVDLAKAMAPELPIKIVGIRPGEKLHEMMCPGDMSYHTYEFADHYVIAPAIKFFNRSNDFSSNGLQEQGKLVATNFEYASNTNPEFLSVEQMKLFNQDAML</sequence>
<accession>A0A1E7Q861</accession>
<evidence type="ECO:0000313" key="4">
    <source>
        <dbReference type="Proteomes" id="UP000242258"/>
    </source>
</evidence>
<dbReference type="Proteomes" id="UP000242258">
    <property type="component" value="Unassembled WGS sequence"/>
</dbReference>
<dbReference type="STRING" id="1628148.BI198_12455"/>
<gene>
    <name evidence="3" type="ORF">BI198_12455</name>
</gene>
<dbReference type="AlphaFoldDB" id="A0A1E7Q861"/>
<proteinExistence type="inferred from homology"/>
<dbReference type="CDD" id="cd05237">
    <property type="entry name" value="UDP_invert_4-6DH_SDR_e"/>
    <property type="match status" value="1"/>
</dbReference>
<dbReference type="RefSeq" id="WP_070049845.1">
    <property type="nucleotide sequence ID" value="NZ_CBCSDO010000008.1"/>
</dbReference>
<protein>
    <submittedName>
        <fullName evidence="3">UDP-N-acetylglucosamine 4,6-dehydratase (Inverting)</fullName>
    </submittedName>
</protein>
<reference evidence="4" key="1">
    <citation type="submission" date="2016-09" db="EMBL/GenBank/DDBJ databases">
        <authorList>
            <person name="Wan X."/>
            <person name="Hou S."/>
        </authorList>
    </citation>
    <scope>NUCLEOTIDE SEQUENCE [LARGE SCALE GENOMIC DNA]</scope>
    <source>
        <strain evidence="4">KH87</strain>
    </source>
</reference>
<dbReference type="InterPro" id="IPR036291">
    <property type="entry name" value="NAD(P)-bd_dom_sf"/>
</dbReference>
<dbReference type="InterPro" id="IPR020025">
    <property type="entry name" value="PseB"/>
</dbReference>
<evidence type="ECO:0000256" key="1">
    <source>
        <dbReference type="ARBA" id="ARBA00007430"/>
    </source>
</evidence>
<dbReference type="EMBL" id="MKEK01000001">
    <property type="protein sequence ID" value="OEY70291.1"/>
    <property type="molecule type" value="Genomic_DNA"/>
</dbReference>
<evidence type="ECO:0000313" key="3">
    <source>
        <dbReference type="EMBL" id="OEY70291.1"/>
    </source>
</evidence>
<dbReference type="PANTHER" id="PTHR43318:SF2">
    <property type="entry name" value="UDP-N-ACETYLGLUCOSAMINE 4,6-DEHYDRATASE (INVERTING)"/>
    <property type="match status" value="1"/>
</dbReference>
<comment type="caution">
    <text evidence="3">The sequence shown here is derived from an EMBL/GenBank/DDBJ whole genome shotgun (WGS) entry which is preliminary data.</text>
</comment>
<dbReference type="SUPFAM" id="SSF51735">
    <property type="entry name" value="NAD(P)-binding Rossmann-fold domains"/>
    <property type="match status" value="1"/>
</dbReference>
<dbReference type="InterPro" id="IPR003869">
    <property type="entry name" value="Polysac_CapD-like"/>
</dbReference>
<dbReference type="PANTHER" id="PTHR43318">
    <property type="entry name" value="UDP-N-ACETYLGLUCOSAMINE 4,6-DEHYDRATASE"/>
    <property type="match status" value="1"/>
</dbReference>